<name>A0A9I9EME5_CUCME</name>
<evidence type="ECO:0000256" key="1">
    <source>
        <dbReference type="ARBA" id="ARBA00022485"/>
    </source>
</evidence>
<dbReference type="Gramene" id="MELO3C035404.2.1">
    <property type="protein sequence ID" value="MELO3C035404.2.1"/>
    <property type="gene ID" value="MELO3C035404.2"/>
</dbReference>
<keyword evidence="1" id="KW-0479">Metal-binding</keyword>
<reference evidence="2" key="1">
    <citation type="submission" date="2023-03" db="UniProtKB">
        <authorList>
            <consortium name="EnsemblPlants"/>
        </authorList>
    </citation>
    <scope>IDENTIFICATION</scope>
</reference>
<sequence>VLIYLFYRCIVDYIILTSVDRDDIHNGGSGHFAQTVKAMKELKPEIMVECLTFDFRGNLKAVETLVHSGLDVFAHNIETVKRL</sequence>
<dbReference type="SUPFAM" id="SSF102114">
    <property type="entry name" value="Radical SAM enzymes"/>
    <property type="match status" value="1"/>
</dbReference>
<keyword evidence="1" id="KW-0411">Iron-sulfur</keyword>
<dbReference type="PANTHER" id="PTHR10949:SF38">
    <property type="entry name" value="LIPOYL SYNTHASE, CHLOROPLASTIC"/>
    <property type="match status" value="1"/>
</dbReference>
<dbReference type="EnsemblPlants" id="MELO3C035404.2.1">
    <property type="protein sequence ID" value="MELO3C035404.2.1"/>
    <property type="gene ID" value="MELO3C035404.2"/>
</dbReference>
<dbReference type="GO" id="GO:0016992">
    <property type="term" value="F:lipoate synthase activity"/>
    <property type="evidence" value="ECO:0007669"/>
    <property type="project" value="InterPro"/>
</dbReference>
<dbReference type="InterPro" id="IPR058240">
    <property type="entry name" value="rSAM_sf"/>
</dbReference>
<evidence type="ECO:0008006" key="3">
    <source>
        <dbReference type="Google" id="ProtNLM"/>
    </source>
</evidence>
<dbReference type="GO" id="GO:0051539">
    <property type="term" value="F:4 iron, 4 sulfur cluster binding"/>
    <property type="evidence" value="ECO:0007669"/>
    <property type="project" value="UniProtKB-KW"/>
</dbReference>
<dbReference type="InterPro" id="IPR003698">
    <property type="entry name" value="Lipoyl_synth"/>
</dbReference>
<proteinExistence type="predicted"/>
<organism evidence="2">
    <name type="scientific">Cucumis melo</name>
    <name type="common">Muskmelon</name>
    <dbReference type="NCBI Taxonomy" id="3656"/>
    <lineage>
        <taxon>Eukaryota</taxon>
        <taxon>Viridiplantae</taxon>
        <taxon>Streptophyta</taxon>
        <taxon>Embryophyta</taxon>
        <taxon>Tracheophyta</taxon>
        <taxon>Spermatophyta</taxon>
        <taxon>Magnoliopsida</taxon>
        <taxon>eudicotyledons</taxon>
        <taxon>Gunneridae</taxon>
        <taxon>Pentapetalae</taxon>
        <taxon>rosids</taxon>
        <taxon>fabids</taxon>
        <taxon>Cucurbitales</taxon>
        <taxon>Cucurbitaceae</taxon>
        <taxon>Benincaseae</taxon>
        <taxon>Cucumis</taxon>
    </lineage>
</organism>
<accession>A0A9I9EME5</accession>
<dbReference type="PANTHER" id="PTHR10949">
    <property type="entry name" value="LIPOYL SYNTHASE"/>
    <property type="match status" value="1"/>
</dbReference>
<protein>
    <recommendedName>
        <fullName evidence="3">Lipoyl synthase</fullName>
    </recommendedName>
</protein>
<keyword evidence="1" id="KW-0408">Iron</keyword>
<dbReference type="AlphaFoldDB" id="A0A9I9EME5"/>
<keyword evidence="1" id="KW-0004">4Fe-4S</keyword>
<dbReference type="GO" id="GO:0005739">
    <property type="term" value="C:mitochondrion"/>
    <property type="evidence" value="ECO:0007669"/>
    <property type="project" value="TreeGrafter"/>
</dbReference>
<evidence type="ECO:0000313" key="2">
    <source>
        <dbReference type="EnsemblPlants" id="MELO3C035404.2.1"/>
    </source>
</evidence>